<dbReference type="AlphaFoldDB" id="A0A402CXM4"/>
<dbReference type="PRINTS" id="PR01035">
    <property type="entry name" value="TCRTETA"/>
</dbReference>
<dbReference type="Gene3D" id="1.20.1250.20">
    <property type="entry name" value="MFS general substrate transporter like domains"/>
    <property type="match status" value="1"/>
</dbReference>
<evidence type="ECO:0000256" key="4">
    <source>
        <dbReference type="ARBA" id="ARBA00022989"/>
    </source>
</evidence>
<dbReference type="KEGG" id="ccot:CCAX7_42770"/>
<evidence type="ECO:0000256" key="1">
    <source>
        <dbReference type="ARBA" id="ARBA00004651"/>
    </source>
</evidence>
<keyword evidence="2" id="KW-0813">Transport</keyword>
<keyword evidence="4" id="KW-1133">Transmembrane helix</keyword>
<dbReference type="PANTHER" id="PTHR23504">
    <property type="entry name" value="MAJOR FACILITATOR SUPERFAMILY DOMAIN-CONTAINING PROTEIN 10"/>
    <property type="match status" value="1"/>
</dbReference>
<evidence type="ECO:0000256" key="2">
    <source>
        <dbReference type="ARBA" id="ARBA00022448"/>
    </source>
</evidence>
<name>A0A402CXM4_9BACT</name>
<evidence type="ECO:0000256" key="5">
    <source>
        <dbReference type="ARBA" id="ARBA00023136"/>
    </source>
</evidence>
<dbReference type="EMBL" id="AP025739">
    <property type="protein sequence ID" value="BDI32226.1"/>
    <property type="molecule type" value="Genomic_DNA"/>
</dbReference>
<organism evidence="6 7">
    <name type="scientific">Capsulimonas corticalis</name>
    <dbReference type="NCBI Taxonomy" id="2219043"/>
    <lineage>
        <taxon>Bacteria</taxon>
        <taxon>Bacillati</taxon>
        <taxon>Armatimonadota</taxon>
        <taxon>Armatimonadia</taxon>
        <taxon>Capsulimonadales</taxon>
        <taxon>Capsulimonadaceae</taxon>
        <taxon>Capsulimonas</taxon>
    </lineage>
</organism>
<protein>
    <submittedName>
        <fullName evidence="6">Tetracycline resistance MFS efflux pump</fullName>
    </submittedName>
</protein>
<keyword evidence="3" id="KW-0812">Transmembrane</keyword>
<dbReference type="CDD" id="cd17388">
    <property type="entry name" value="MFS_TetA"/>
    <property type="match status" value="1"/>
</dbReference>
<evidence type="ECO:0000313" key="7">
    <source>
        <dbReference type="Proteomes" id="UP000287394"/>
    </source>
</evidence>
<dbReference type="PANTHER" id="PTHR23504:SF15">
    <property type="entry name" value="MAJOR FACILITATOR SUPERFAMILY (MFS) PROFILE DOMAIN-CONTAINING PROTEIN"/>
    <property type="match status" value="1"/>
</dbReference>
<gene>
    <name evidence="6" type="ORF">CCAX7_42770</name>
</gene>
<dbReference type="Proteomes" id="UP000287394">
    <property type="component" value="Chromosome"/>
</dbReference>
<comment type="subcellular location">
    <subcellularLocation>
        <location evidence="1">Cell membrane</location>
        <topology evidence="1">Multi-pass membrane protein</topology>
    </subcellularLocation>
</comment>
<evidence type="ECO:0000313" key="6">
    <source>
        <dbReference type="EMBL" id="BDI32226.1"/>
    </source>
</evidence>
<sequence>MQKRPASLVFIFITLLIDVLGFGVIIPVLPRLVSSLTGHGPSAGAHVFGLLMACFGLMQFLFSPLLGSLSDRYGRRPVLLLSLLFTVVDYVIQALAPTIEWLFVGRILAGITGASFTVANAYIADVTPPEKRAQSYGMIGAAFGIGFILGPAAGGLLGAVSPRAPFWAAAGLSLLNCIYGAFVLPESLAPENRRALSAGNLNPLRGFGILARFPWVLAMAASIGLLSLAQQCLQSTWVLYTTYRYHWTPIDNGLSLALIGLMTAIVQVGLIRVLVPKLGERRAVLVGFLFNVVGYLGFALASKGWMMYPVLIVWCLSGIAGPTIQGLLSKQYEANEQGAVQGALASLQSLTGVVGPILATWIFGYFTGPTTPKIIPGSPFFLGAVLIIGAGVLARGALRRQATTAPA</sequence>
<dbReference type="Pfam" id="PF07690">
    <property type="entry name" value="MFS_1"/>
    <property type="match status" value="1"/>
</dbReference>
<dbReference type="GO" id="GO:0005886">
    <property type="term" value="C:plasma membrane"/>
    <property type="evidence" value="ECO:0007669"/>
    <property type="project" value="UniProtKB-SubCell"/>
</dbReference>
<evidence type="ECO:0000256" key="3">
    <source>
        <dbReference type="ARBA" id="ARBA00022692"/>
    </source>
</evidence>
<dbReference type="InterPro" id="IPR001958">
    <property type="entry name" value="Tet-R_TetA/multi-R_MdtG-like"/>
</dbReference>
<keyword evidence="5" id="KW-0472">Membrane</keyword>
<proteinExistence type="predicted"/>
<dbReference type="OrthoDB" id="9764259at2"/>
<dbReference type="GO" id="GO:0022857">
    <property type="term" value="F:transmembrane transporter activity"/>
    <property type="evidence" value="ECO:0007669"/>
    <property type="project" value="InterPro"/>
</dbReference>
<reference evidence="6 7" key="1">
    <citation type="journal article" date="2019" name="Int. J. Syst. Evol. Microbiol.">
        <title>Capsulimonas corticalis gen. nov., sp. nov., an aerobic capsulated bacterium, of a novel bacterial order, Capsulimonadales ord. nov., of the class Armatimonadia of the phylum Armatimonadetes.</title>
        <authorList>
            <person name="Li J."/>
            <person name="Kudo C."/>
            <person name="Tonouchi A."/>
        </authorList>
    </citation>
    <scope>NUCLEOTIDE SEQUENCE [LARGE SCALE GENOMIC DNA]</scope>
    <source>
        <strain evidence="6 7">AX-7</strain>
    </source>
</reference>
<dbReference type="InterPro" id="IPR036259">
    <property type="entry name" value="MFS_trans_sf"/>
</dbReference>
<dbReference type="InterPro" id="IPR011701">
    <property type="entry name" value="MFS"/>
</dbReference>
<dbReference type="SUPFAM" id="SSF103473">
    <property type="entry name" value="MFS general substrate transporter"/>
    <property type="match status" value="1"/>
</dbReference>
<dbReference type="PROSITE" id="PS50850">
    <property type="entry name" value="MFS"/>
    <property type="match status" value="1"/>
</dbReference>
<keyword evidence="7" id="KW-1185">Reference proteome</keyword>
<accession>A0A402CXM4</accession>
<dbReference type="InterPro" id="IPR020846">
    <property type="entry name" value="MFS_dom"/>
</dbReference>
<dbReference type="FunCoup" id="A0A402CXM4">
    <property type="interactions" value="372"/>
</dbReference>